<dbReference type="InterPro" id="IPR036255">
    <property type="entry name" value="YgfB-like_sf"/>
</dbReference>
<dbReference type="Pfam" id="PF03695">
    <property type="entry name" value="UPF0149"/>
    <property type="match status" value="1"/>
</dbReference>
<proteinExistence type="inferred from homology"/>
<name>W0DP46_9GAMM</name>
<reference evidence="2 3" key="1">
    <citation type="submission" date="2013-12" db="EMBL/GenBank/DDBJ databases">
        <authorList>
            <consortium name="DOE Joint Genome Institute"/>
            <person name="Muyzer G."/>
            <person name="Huntemann M."/>
            <person name="Han J."/>
            <person name="Chen A."/>
            <person name="Kyrpides N."/>
            <person name="Mavromatis K."/>
            <person name="Markowitz V."/>
            <person name="Palaniappan K."/>
            <person name="Ivanova N."/>
            <person name="Schaumberg A."/>
            <person name="Pati A."/>
            <person name="Liolios K."/>
            <person name="Nordberg H.P."/>
            <person name="Cantor M.N."/>
            <person name="Hua S.X."/>
            <person name="Woyke T."/>
        </authorList>
    </citation>
    <scope>NUCLEOTIDE SEQUENCE [LARGE SCALE GENOMIC DNA]</scope>
    <source>
        <strain evidence="2 3">ARh 1</strain>
    </source>
</reference>
<dbReference type="Gene3D" id="1.20.120.740">
    <property type="entry name" value="YgfB uncharacterised protein family UPF0149, PF03695"/>
    <property type="match status" value="1"/>
</dbReference>
<dbReference type="HOGENOM" id="CLU_085336_0_0_6"/>
<dbReference type="SUPFAM" id="SSF101327">
    <property type="entry name" value="YgfB-like"/>
    <property type="match status" value="1"/>
</dbReference>
<dbReference type="InterPro" id="IPR011978">
    <property type="entry name" value="YgfB-like"/>
</dbReference>
<sequence>MTAPRESDLAGLEQLLRSAGLPCSAPAAHGLLTGCLVADPGTTGAALERALGEAQPVTTAAAGLLPRAVEALRLDLLRAFNDAELSFEPMLPGEAASLQERTRALGEWVDGFLGGFGQTPRSGEQAPSPQAAELLRDFAEIARIEPEPDDTEEHEQALAELTEYVRVGVMLLADECAPAAPRTPIPLQ</sequence>
<protein>
    <recommendedName>
        <fullName evidence="4">YecA family protein</fullName>
    </recommendedName>
</protein>
<evidence type="ECO:0000256" key="1">
    <source>
        <dbReference type="ARBA" id="ARBA00038308"/>
    </source>
</evidence>
<dbReference type="STRING" id="713585.THITH_11430"/>
<evidence type="ECO:0000313" key="2">
    <source>
        <dbReference type="EMBL" id="AHE98758.1"/>
    </source>
</evidence>
<dbReference type="OrthoDB" id="9783391at2"/>
<comment type="similarity">
    <text evidence="1">Belongs to the UPF0149 family.</text>
</comment>
<gene>
    <name evidence="2" type="ORF">THITH_11430</name>
</gene>
<dbReference type="PANTHER" id="PTHR37528:SF1">
    <property type="entry name" value="UPF0149 PROTEIN YGFB"/>
    <property type="match status" value="1"/>
</dbReference>
<dbReference type="Proteomes" id="UP000005289">
    <property type="component" value="Chromosome"/>
</dbReference>
<dbReference type="AlphaFoldDB" id="W0DP46"/>
<organism evidence="2 3">
    <name type="scientific">Thioalkalivibrio paradoxus ARh 1</name>
    <dbReference type="NCBI Taxonomy" id="713585"/>
    <lineage>
        <taxon>Bacteria</taxon>
        <taxon>Pseudomonadati</taxon>
        <taxon>Pseudomonadota</taxon>
        <taxon>Gammaproteobacteria</taxon>
        <taxon>Chromatiales</taxon>
        <taxon>Ectothiorhodospiraceae</taxon>
        <taxon>Thioalkalivibrio</taxon>
    </lineage>
</organism>
<keyword evidence="3" id="KW-1185">Reference proteome</keyword>
<dbReference type="PROSITE" id="PS51257">
    <property type="entry name" value="PROKAR_LIPOPROTEIN"/>
    <property type="match status" value="1"/>
</dbReference>
<dbReference type="EMBL" id="CP007029">
    <property type="protein sequence ID" value="AHE98758.1"/>
    <property type="molecule type" value="Genomic_DNA"/>
</dbReference>
<accession>W0DP46</accession>
<dbReference type="PANTHER" id="PTHR37528">
    <property type="entry name" value="UPF0149 PROTEIN YGFB"/>
    <property type="match status" value="1"/>
</dbReference>
<dbReference type="RefSeq" id="WP_006748023.1">
    <property type="nucleotide sequence ID" value="NZ_CP007029.1"/>
</dbReference>
<evidence type="ECO:0000313" key="3">
    <source>
        <dbReference type="Proteomes" id="UP000005289"/>
    </source>
</evidence>
<dbReference type="KEGG" id="tti:THITH_11430"/>
<dbReference type="GO" id="GO:0005829">
    <property type="term" value="C:cytosol"/>
    <property type="evidence" value="ECO:0007669"/>
    <property type="project" value="TreeGrafter"/>
</dbReference>
<evidence type="ECO:0008006" key="4">
    <source>
        <dbReference type="Google" id="ProtNLM"/>
    </source>
</evidence>